<dbReference type="EMBL" id="CAKOAT010144599">
    <property type="protein sequence ID" value="CAH8340872.1"/>
    <property type="molecule type" value="Genomic_DNA"/>
</dbReference>
<reference evidence="1 2" key="1">
    <citation type="submission" date="2022-03" db="EMBL/GenBank/DDBJ databases">
        <authorList>
            <person name="Macdonald S."/>
            <person name="Ahmed S."/>
            <person name="Newling K."/>
        </authorList>
    </citation>
    <scope>NUCLEOTIDE SEQUENCE [LARGE SCALE GENOMIC DNA]</scope>
</reference>
<evidence type="ECO:0008006" key="3">
    <source>
        <dbReference type="Google" id="ProtNLM"/>
    </source>
</evidence>
<evidence type="ECO:0000313" key="2">
    <source>
        <dbReference type="Proteomes" id="UP001642260"/>
    </source>
</evidence>
<gene>
    <name evidence="1" type="ORF">ERUC_LOCUS15506</name>
</gene>
<comment type="caution">
    <text evidence="1">The sequence shown here is derived from an EMBL/GenBank/DDBJ whole genome shotgun (WGS) entry which is preliminary data.</text>
</comment>
<protein>
    <recommendedName>
        <fullName evidence="3">Yippee domain-containing protein</fullName>
    </recommendedName>
</protein>
<dbReference type="Proteomes" id="UP001642260">
    <property type="component" value="Unassembled WGS sequence"/>
</dbReference>
<proteinExistence type="predicted"/>
<name>A0ABC8JTY3_ERUVS</name>
<accession>A0ABC8JTY3</accession>
<evidence type="ECO:0000313" key="1">
    <source>
        <dbReference type="EMBL" id="CAH8340872.1"/>
    </source>
</evidence>
<sequence>MAPEEEQLLKLREDGKKARCAASSEATDLNDAGPSSVYIRPWHPMVSIRRLSWNVLRPEQISSSLMLFLVRSMEARESLLISTTGVATQIFCSSCLKYLSLRVSYVGERGETADAKSSKVFYSVLLKGGSKFDEDNYFEEAFNLKNVLEEFKKERDVGRKPTIGSRRTYIYGMYNFLARYQFLRYV</sequence>
<keyword evidence="2" id="KW-1185">Reference proteome</keyword>
<dbReference type="AlphaFoldDB" id="A0ABC8JTY3"/>
<organism evidence="1 2">
    <name type="scientific">Eruca vesicaria subsp. sativa</name>
    <name type="common">Garden rocket</name>
    <name type="synonym">Eruca sativa</name>
    <dbReference type="NCBI Taxonomy" id="29727"/>
    <lineage>
        <taxon>Eukaryota</taxon>
        <taxon>Viridiplantae</taxon>
        <taxon>Streptophyta</taxon>
        <taxon>Embryophyta</taxon>
        <taxon>Tracheophyta</taxon>
        <taxon>Spermatophyta</taxon>
        <taxon>Magnoliopsida</taxon>
        <taxon>eudicotyledons</taxon>
        <taxon>Gunneridae</taxon>
        <taxon>Pentapetalae</taxon>
        <taxon>rosids</taxon>
        <taxon>malvids</taxon>
        <taxon>Brassicales</taxon>
        <taxon>Brassicaceae</taxon>
        <taxon>Brassiceae</taxon>
        <taxon>Eruca</taxon>
    </lineage>
</organism>